<gene>
    <name evidence="2" type="ORF">AQUSIP_01900</name>
</gene>
<dbReference type="Gene3D" id="2.60.120.10">
    <property type="entry name" value="Jelly Rolls"/>
    <property type="match status" value="1"/>
</dbReference>
<evidence type="ECO:0008006" key="4">
    <source>
        <dbReference type="Google" id="ProtNLM"/>
    </source>
</evidence>
<evidence type="ECO:0000256" key="1">
    <source>
        <dbReference type="SAM" id="SignalP"/>
    </source>
</evidence>
<dbReference type="OrthoDB" id="5650664at2"/>
<protein>
    <recommendedName>
        <fullName evidence="4">Cupin 2 conserved barrel domain-containing protein</fullName>
    </recommendedName>
</protein>
<reference evidence="2 3" key="1">
    <citation type="submission" date="2019-08" db="EMBL/GenBank/DDBJ databases">
        <authorList>
            <person name="Guy L."/>
        </authorList>
    </citation>
    <scope>NUCLEOTIDE SEQUENCE [LARGE SCALE GENOMIC DNA]</scope>
    <source>
        <strain evidence="2 3">SGT-108</strain>
    </source>
</reference>
<name>A0A5E4PF11_9COXI</name>
<dbReference type="SUPFAM" id="SSF51182">
    <property type="entry name" value="RmlC-like cupins"/>
    <property type="match status" value="1"/>
</dbReference>
<dbReference type="EMBL" id="LR699119">
    <property type="protein sequence ID" value="VVC74916.1"/>
    <property type="molecule type" value="Genomic_DNA"/>
</dbReference>
<dbReference type="KEGG" id="asip:AQUSIP_01900"/>
<proteinExistence type="predicted"/>
<dbReference type="Proteomes" id="UP000324194">
    <property type="component" value="Chromosome 1"/>
</dbReference>
<dbReference type="AlphaFoldDB" id="A0A5E4PF11"/>
<keyword evidence="3" id="KW-1185">Reference proteome</keyword>
<keyword evidence="1" id="KW-0732">Signal</keyword>
<accession>A0A5E4PF11</accession>
<dbReference type="InterPro" id="IPR011051">
    <property type="entry name" value="RmlC_Cupin_sf"/>
</dbReference>
<evidence type="ECO:0000313" key="3">
    <source>
        <dbReference type="Proteomes" id="UP000324194"/>
    </source>
</evidence>
<sequence length="120" mass="13925">MRKTCLALSTLFCYFLTTTCQAEPATRRIPRLANDKVSVWETIIYPERNQTLKLHRHERDRILVALSGGILKVTTDRNQSHELRLKKDMVYYLPRDVPGELHSDENISGHPVRVVVIELK</sequence>
<feature type="chain" id="PRO_5022845291" description="Cupin 2 conserved barrel domain-containing protein" evidence="1">
    <location>
        <begin position="23"/>
        <end position="120"/>
    </location>
</feature>
<feature type="signal peptide" evidence="1">
    <location>
        <begin position="1"/>
        <end position="22"/>
    </location>
</feature>
<organism evidence="2 3">
    <name type="scientific">Aquicella siphonis</name>
    <dbReference type="NCBI Taxonomy" id="254247"/>
    <lineage>
        <taxon>Bacteria</taxon>
        <taxon>Pseudomonadati</taxon>
        <taxon>Pseudomonadota</taxon>
        <taxon>Gammaproteobacteria</taxon>
        <taxon>Legionellales</taxon>
        <taxon>Coxiellaceae</taxon>
        <taxon>Aquicella</taxon>
    </lineage>
</organism>
<dbReference type="InterPro" id="IPR014710">
    <property type="entry name" value="RmlC-like_jellyroll"/>
</dbReference>
<dbReference type="RefSeq" id="WP_148337754.1">
    <property type="nucleotide sequence ID" value="NZ_LR699119.1"/>
</dbReference>
<evidence type="ECO:0000313" key="2">
    <source>
        <dbReference type="EMBL" id="VVC74916.1"/>
    </source>
</evidence>